<evidence type="ECO:0000313" key="2">
    <source>
        <dbReference type="EMBL" id="SUB87583.1"/>
    </source>
</evidence>
<feature type="chain" id="PRO_5016820911" description="Lipoprotein" evidence="1">
    <location>
        <begin position="24"/>
        <end position="351"/>
    </location>
</feature>
<proteinExistence type="predicted"/>
<organism evidence="2 3">
    <name type="scientific">Prevotella denticola</name>
    <dbReference type="NCBI Taxonomy" id="28129"/>
    <lineage>
        <taxon>Bacteria</taxon>
        <taxon>Pseudomonadati</taxon>
        <taxon>Bacteroidota</taxon>
        <taxon>Bacteroidia</taxon>
        <taxon>Bacteroidales</taxon>
        <taxon>Prevotellaceae</taxon>
        <taxon>Prevotella</taxon>
    </lineage>
</organism>
<name>A0A379E4E0_9BACT</name>
<evidence type="ECO:0008006" key="4">
    <source>
        <dbReference type="Google" id="ProtNLM"/>
    </source>
</evidence>
<keyword evidence="1" id="KW-0732">Signal</keyword>
<evidence type="ECO:0000313" key="3">
    <source>
        <dbReference type="Proteomes" id="UP000255469"/>
    </source>
</evidence>
<accession>A0A379E4E0</accession>
<reference evidence="2 3" key="1">
    <citation type="submission" date="2018-06" db="EMBL/GenBank/DDBJ databases">
        <authorList>
            <consortium name="Pathogen Informatics"/>
            <person name="Doyle S."/>
        </authorList>
    </citation>
    <scope>NUCLEOTIDE SEQUENCE [LARGE SCALE GENOMIC DNA]</scope>
    <source>
        <strain evidence="2 3">NCTC13067</strain>
    </source>
</reference>
<dbReference type="Proteomes" id="UP000255469">
    <property type="component" value="Unassembled WGS sequence"/>
</dbReference>
<dbReference type="AlphaFoldDB" id="A0A379E4E0"/>
<evidence type="ECO:0000256" key="1">
    <source>
        <dbReference type="SAM" id="SignalP"/>
    </source>
</evidence>
<protein>
    <recommendedName>
        <fullName evidence="4">Lipoprotein</fullName>
    </recommendedName>
</protein>
<dbReference type="RefSeq" id="WP_025067931.1">
    <property type="nucleotide sequence ID" value="NZ_CAUVPN010000029.1"/>
</dbReference>
<gene>
    <name evidence="2" type="ORF">NCTC13067_01254</name>
</gene>
<feature type="signal peptide" evidence="1">
    <location>
        <begin position="1"/>
        <end position="23"/>
    </location>
</feature>
<sequence length="351" mass="40223">MKVLLLLLMILPFGGCVNSVASAGHILKGNAEDDAKNFLNINDRTSALRFTDGEQIMLPCFSGENNTELYVVYFLGRTEKERSFWDVYNKKGYWKGKDAEQAYRYEKDMERYINARITRYDVFAIALNKEMVKDIKGDEFQPDSNAVYKTYLLTNGKWIQTDSFKVQDAPKDTGEYLMNISGRNNKKFFEVLGDSLVSLPDFSDRVNGSCAAGREDCVLDCLRVDYYLLSSSSLMPVVQLDAAHKLLFKKRKEKSKSEEYIKVYALLSVNDKVTDSVLCYEYYNNAETLSAYEQIYYIDTVQRRIWTVMLTYDEESAEADAAKIYTIDLGRNCFVQEVDTKNTPAGTLNNE</sequence>
<dbReference type="EMBL" id="UGTM01000001">
    <property type="protein sequence ID" value="SUB87583.1"/>
    <property type="molecule type" value="Genomic_DNA"/>
</dbReference>